<dbReference type="Proteomes" id="UP000319663">
    <property type="component" value="Unassembled WGS sequence"/>
</dbReference>
<protein>
    <recommendedName>
        <fullName evidence="4">Myb-like domain-containing protein</fullName>
    </recommendedName>
</protein>
<evidence type="ECO:0008006" key="4">
    <source>
        <dbReference type="Google" id="ProtNLM"/>
    </source>
</evidence>
<feature type="compositionally biased region" description="Low complexity" evidence="1">
    <location>
        <begin position="85"/>
        <end position="98"/>
    </location>
</feature>
<evidence type="ECO:0000313" key="3">
    <source>
        <dbReference type="Proteomes" id="UP000319663"/>
    </source>
</evidence>
<dbReference type="OrthoDB" id="3903267at2759"/>
<evidence type="ECO:0000256" key="1">
    <source>
        <dbReference type="SAM" id="MobiDB-lite"/>
    </source>
</evidence>
<feature type="region of interest" description="Disordered" evidence="1">
    <location>
        <begin position="71"/>
        <end position="203"/>
    </location>
</feature>
<dbReference type="AlphaFoldDB" id="A0A507QZD6"/>
<organism evidence="2 3">
    <name type="scientific">Monascus purpureus</name>
    <name type="common">Red mold</name>
    <name type="synonym">Monascus anka</name>
    <dbReference type="NCBI Taxonomy" id="5098"/>
    <lineage>
        <taxon>Eukaryota</taxon>
        <taxon>Fungi</taxon>
        <taxon>Dikarya</taxon>
        <taxon>Ascomycota</taxon>
        <taxon>Pezizomycotina</taxon>
        <taxon>Eurotiomycetes</taxon>
        <taxon>Eurotiomycetidae</taxon>
        <taxon>Eurotiales</taxon>
        <taxon>Aspergillaceae</taxon>
        <taxon>Monascus</taxon>
    </lineage>
</organism>
<feature type="compositionally biased region" description="Basic and acidic residues" evidence="1">
    <location>
        <begin position="119"/>
        <end position="147"/>
    </location>
</feature>
<keyword evidence="3" id="KW-1185">Reference proteome</keyword>
<reference evidence="2 3" key="1">
    <citation type="submission" date="2019-06" db="EMBL/GenBank/DDBJ databases">
        <title>Wine fermentation using esterase from Monascus purpureus.</title>
        <authorList>
            <person name="Geng C."/>
            <person name="Zhang Y."/>
        </authorList>
    </citation>
    <scope>NUCLEOTIDE SEQUENCE [LARGE SCALE GENOMIC DNA]</scope>
    <source>
        <strain evidence="2">HQ1</strain>
    </source>
</reference>
<dbReference type="STRING" id="5098.A0A507QZD6"/>
<feature type="compositionally biased region" description="Basic and acidic residues" evidence="1">
    <location>
        <begin position="166"/>
        <end position="182"/>
    </location>
</feature>
<comment type="caution">
    <text evidence="2">The sequence shown here is derived from an EMBL/GenBank/DDBJ whole genome shotgun (WGS) entry which is preliminary data.</text>
</comment>
<proteinExistence type="predicted"/>
<name>A0A507QZD6_MONPU</name>
<sequence>MGPSRNSGSRPKKRTLIRWDDDLNELLLLTVQSVCNAQAIRIPWADVARTMGHNASEGAIVQHLAKLRTRRADAGKEVPPPLRRSAAVTSSASSALSSRGNTISKSRETSKSKPTRQSDMIHPDPDREGEAAMNYDCDRSSDDDYGKTSRKRASKRKRTMSTTEKLSFKHNPEDTHVKHESDTDGFATDGDEGSPDKLLVPGASFLKYPNDKKAPSLPSSPGPAKSCKVIVLKYKAREQGPGRERGEAAAQYRNTFDNDPEGHQEESFFNLLCDDLYQDNSNLDFVNPIDTQGLTASNEAAASQTGYSMQIDPLDQNAVSLGGMAFQSFLPDVHPQFQNHMYPSQFSGIFCPGLLGPGDTSFTGNYSSGPRYHLGENIGMNEGF</sequence>
<accession>A0A507QZD6</accession>
<dbReference type="EMBL" id="VIFY01000023">
    <property type="protein sequence ID" value="TQB75145.1"/>
    <property type="molecule type" value="Genomic_DNA"/>
</dbReference>
<feature type="compositionally biased region" description="Basic residues" evidence="1">
    <location>
        <begin position="148"/>
        <end position="159"/>
    </location>
</feature>
<evidence type="ECO:0000313" key="2">
    <source>
        <dbReference type="EMBL" id="TQB75145.1"/>
    </source>
</evidence>
<gene>
    <name evidence="2" type="ORF">MPDQ_003691</name>
</gene>